<accession>A0A284RK71</accession>
<reference evidence="2" key="1">
    <citation type="journal article" date="2017" name="Nat. Ecol. Evol.">
        <title>Genome expansion and lineage-specific genetic innovations in the forest pathogenic fungi Armillaria.</title>
        <authorList>
            <person name="Sipos G."/>
            <person name="Prasanna A.N."/>
            <person name="Walter M.C."/>
            <person name="O'Connor E."/>
            <person name="Balint B."/>
            <person name="Krizsan K."/>
            <person name="Kiss B."/>
            <person name="Hess J."/>
            <person name="Varga T."/>
            <person name="Slot J."/>
            <person name="Riley R."/>
            <person name="Boka B."/>
            <person name="Rigling D."/>
            <person name="Barry K."/>
            <person name="Lee J."/>
            <person name="Mihaltcheva S."/>
            <person name="LaButti K."/>
            <person name="Lipzen A."/>
            <person name="Waldron R."/>
            <person name="Moloney N.M."/>
            <person name="Sperisen C."/>
            <person name="Kredics L."/>
            <person name="Vagvoelgyi C."/>
            <person name="Patrignani A."/>
            <person name="Fitzpatrick D."/>
            <person name="Nagy I."/>
            <person name="Doyle S."/>
            <person name="Anderson J.B."/>
            <person name="Grigoriev I.V."/>
            <person name="Gueldener U."/>
            <person name="Muensterkoetter M."/>
            <person name="Nagy L.G."/>
        </authorList>
    </citation>
    <scope>NUCLEOTIDE SEQUENCE [LARGE SCALE GENOMIC DNA]</scope>
    <source>
        <strain evidence="2">C18/9</strain>
    </source>
</reference>
<keyword evidence="2" id="KW-1185">Reference proteome</keyword>
<dbReference type="Proteomes" id="UP000219338">
    <property type="component" value="Unassembled WGS sequence"/>
</dbReference>
<dbReference type="AlphaFoldDB" id="A0A284RK71"/>
<dbReference type="Gene3D" id="3.40.50.1460">
    <property type="match status" value="1"/>
</dbReference>
<gene>
    <name evidence="1" type="ORF">ARMOST_12525</name>
</gene>
<sequence>MFEPSAHERGDRNPSSSIDSPQNIVCGCLFRSTLTLTIRHTDTVVPWPQSNLGCPHWYRRLPNLPIMRCVDDVLAMGDCLTKDLGIPRERTQCLLAPSYGNAYTDIGSNPTRTNILCLLHSLTTNLAIGCGDPIIIYFAGHGTCYLWTEEDADIELEEEHDAERLQNFVKALCPVDRNTFDVSGSLVTDITNRELNATLAQIYSTKGNQITFIFWTAATPAASREEWAEKPARFPQ</sequence>
<dbReference type="OrthoDB" id="3223806at2759"/>
<protein>
    <submittedName>
        <fullName evidence="1">Uncharacterized protein</fullName>
    </submittedName>
</protein>
<proteinExistence type="predicted"/>
<name>A0A284RK71_ARMOS</name>
<organism evidence="1 2">
    <name type="scientific">Armillaria ostoyae</name>
    <name type="common">Armillaria root rot fungus</name>
    <dbReference type="NCBI Taxonomy" id="47428"/>
    <lineage>
        <taxon>Eukaryota</taxon>
        <taxon>Fungi</taxon>
        <taxon>Dikarya</taxon>
        <taxon>Basidiomycota</taxon>
        <taxon>Agaricomycotina</taxon>
        <taxon>Agaricomycetes</taxon>
        <taxon>Agaricomycetidae</taxon>
        <taxon>Agaricales</taxon>
        <taxon>Marasmiineae</taxon>
        <taxon>Physalacriaceae</taxon>
        <taxon>Armillaria</taxon>
    </lineage>
</organism>
<evidence type="ECO:0000313" key="1">
    <source>
        <dbReference type="EMBL" id="SJL09149.1"/>
    </source>
</evidence>
<dbReference type="EMBL" id="FUEG01000010">
    <property type="protein sequence ID" value="SJL09149.1"/>
    <property type="molecule type" value="Genomic_DNA"/>
</dbReference>
<evidence type="ECO:0000313" key="2">
    <source>
        <dbReference type="Proteomes" id="UP000219338"/>
    </source>
</evidence>